<accession>A0A3A9KAS0</accession>
<keyword evidence="3" id="KW-0063">Aspartyl esterase</keyword>
<dbReference type="FunFam" id="2.160.20.10:FF:000052">
    <property type="entry name" value="Pectinesterase"/>
    <property type="match status" value="1"/>
</dbReference>
<dbReference type="SUPFAM" id="SSF49265">
    <property type="entry name" value="Fibronectin type III"/>
    <property type="match status" value="3"/>
</dbReference>
<dbReference type="GO" id="GO:0030599">
    <property type="term" value="F:pectinesterase activity"/>
    <property type="evidence" value="ECO:0007669"/>
    <property type="project" value="InterPro"/>
</dbReference>
<dbReference type="InterPro" id="IPR013783">
    <property type="entry name" value="Ig-like_fold"/>
</dbReference>
<dbReference type="Pfam" id="PF09492">
    <property type="entry name" value="Pec_lyase"/>
    <property type="match status" value="1"/>
</dbReference>
<dbReference type="InterPro" id="IPR000070">
    <property type="entry name" value="Pectinesterase_cat"/>
</dbReference>
<evidence type="ECO:0000313" key="7">
    <source>
        <dbReference type="Proteomes" id="UP000281498"/>
    </source>
</evidence>
<dbReference type="GO" id="GO:0009279">
    <property type="term" value="C:cell outer membrane"/>
    <property type="evidence" value="ECO:0007669"/>
    <property type="project" value="TreeGrafter"/>
</dbReference>
<dbReference type="RefSeq" id="WP_110936122.1">
    <property type="nucleotide sequence ID" value="NZ_KZ614146.1"/>
</dbReference>
<dbReference type="Gene3D" id="2.60.40.10">
    <property type="entry name" value="Immunoglobulins"/>
    <property type="match status" value="6"/>
</dbReference>
<reference evidence="6 7" key="1">
    <citation type="submission" date="2017-10" db="EMBL/GenBank/DDBJ databases">
        <title>Bacillus sp. nov., a halophilic bacterium isolated from a Keqin Lake.</title>
        <authorList>
            <person name="Wang H."/>
        </authorList>
    </citation>
    <scope>NUCLEOTIDE SEQUENCE [LARGE SCALE GENOMIC DNA]</scope>
    <source>
        <strain evidence="6 7">KCTC 13187</strain>
    </source>
</reference>
<dbReference type="InterPro" id="IPR033131">
    <property type="entry name" value="Pectinesterase_Asp_AS"/>
</dbReference>
<comment type="similarity">
    <text evidence="1">Belongs to the pectinesterase family.</text>
</comment>
<evidence type="ECO:0000256" key="1">
    <source>
        <dbReference type="ARBA" id="ARBA00008891"/>
    </source>
</evidence>
<proteinExistence type="inferred from homology"/>
<dbReference type="InterPro" id="IPR011050">
    <property type="entry name" value="Pectin_lyase_fold/virulence"/>
</dbReference>
<dbReference type="CDD" id="cd00063">
    <property type="entry name" value="FN3"/>
    <property type="match status" value="3"/>
</dbReference>
<dbReference type="PANTHER" id="PTHR31321:SF57">
    <property type="entry name" value="PECTINESTERASE 53-RELATED"/>
    <property type="match status" value="1"/>
</dbReference>
<dbReference type="Gene3D" id="1.50.10.20">
    <property type="match status" value="1"/>
</dbReference>
<sequence length="1748" mass="191810">MKKIAKFFLIIVLLISYFPSSILSVYAAEEPSLANLINDDYENETIATLPEGYNQTASADGVTNETSAVYVDSVPGDSVGNASTNALRVFDNDGPESKRARTIVTKTFEPQTGSFVTELDIMEPKAIGNSYPIRLEDKENGKSGIILEVSGGNLGYRGSDGSWKQFIYEGENIPLESYQWYHVKILADINNATSDIYINDMYVGNIPFYEEVESLNAIEAQTAGSSVGDIYWDNAQVYVEATDSPKGLSATIGDQKVELNWISAKGASSYNIKRSTNESGPFEVVESGVSETRYVDSNLVNDETYYYVVSAVNTVGESNNSNQVIATPTVIPNPPASPSGLSVIPRDSQIDLSWGSFGQGRDILFVGTGVKADEKTIKHLELLGFSVTLTLDSEVVSGDESGYSLVFVGESSGSAFIGDKFKTSTVPVVYAEPFALDDVNLSNDQQGMFGSYENQTAIKIADSSHPLAAGLNGMVEVYSQVGKINFGTPSEDATIIATVADDDTKAAIFAYEKGSKNVQNETVPARQVSTFLFAGQEDVMTVEGWKLIDESVKWALGIDKSETRPKETYNIKRSTDPGGPYTTVASDIEETNYRDFGLDNDINYYYVVTAENIGGESEDSEEIRVMPVAPLQAPSGLTATAAEGKVTINWDSNDGALSYDVKRSTENGKSYDVVASSVSGTDYTDTSLTNGKVYYYVVSAKNETTTSANSESVRVVPTLENGIPAIPADIEVTAGNSQVVLTWPSVTDADSYTIKRGAFDSGSSKVIASNVHSSSFQDVDLKNGETYDYVVSAVNEHGESYNSEPVAVTPAKVTVVAKDGSGDFENVQAAIDSIPDNSNKREVIYIKNGEYREKLTVPASKTNLSFVGESKEGAVLVYDDNANTLGSDGNPIGTSKSSSIFIYANDFIAKNLTFQNDSGEGTGQAVAAYVRGDRAYFENVQFLGYQDTLYTNDGRHYYKDCYIEGDVDFIFGAATAVFDSCQINSKRDKGMLTAASTPQDREFGYVFLNSEITADEGIENVGFGRPWRPYSAVSFINTHIDSSIAPDGWDNWGDESNEKTARYSEYNSQGPGANPKERDGWTKQLTPEEANQYTVQNVLEGNDDWDVTRIGIIPLTETSPPIITVDQHDTFVKEDSFTISGKLDNEAVLTVNEIEVPLHSDFSFSTTIQLDLGVNIITVEAIDEDGNLAIPLVLKVTYDNESPIVTLDPLEGEKNGNHYNSKFNPYPVSGKLSEKGTVLVDGEEVDVSTDLTFDTKLNLKSGLNKITVSSVDVAGNLSAPVVFNVVPEGDAVPPGPVKITKAEATNPNTIEVTFNSKLKDFDPSDIDLQTAMGNWSELNPKLTSNFTIENTKTQVKDGKTVAIIEIKEALNNDATITRPNTDNPHNIPYLKVAYYSGDRDKDIVQAEYLLTWQLDNGGWYKNMEDKYNREWDGQEAKSGWYTKEDGELGTIDNNATINELLFLAVMYKETGYTRYKESVHKGLAYLLEAQYESGGWAQAYPARGGYSDYVTYNDNAMIRVMNLLTMVNQKNYPFNSDLVNEDFVKDTRDALESGLDYILKSQIKVNGELTAWCAQHDPETYEALEARIYEHPSISGSESVGIVQYLMSLPNPSEDVKEAIDGALNWFEASKVEETQYVSGDPEGQYFYSDPSSTTWYRFYDIETNNPIFSGRDGVIKNSILEIEKERRDGYRWAGNWPEKLLEVAKTTGYYENRVYVKIVGDNSYNAAGETLETGELVRIEDAISDYN</sequence>
<dbReference type="GO" id="GO:0016829">
    <property type="term" value="F:lyase activity"/>
    <property type="evidence" value="ECO:0007669"/>
    <property type="project" value="UniProtKB-KW"/>
</dbReference>
<dbReference type="InterPro" id="IPR003961">
    <property type="entry name" value="FN3_dom"/>
</dbReference>
<dbReference type="SUPFAM" id="SSF81853">
    <property type="entry name" value="Family 10 polysaccharide lyase"/>
    <property type="match status" value="1"/>
</dbReference>
<feature type="active site" evidence="4">
    <location>
        <position position="968"/>
    </location>
</feature>
<dbReference type="Gene3D" id="2.160.20.10">
    <property type="entry name" value="Single-stranded right-handed beta-helix, Pectin lyase-like"/>
    <property type="match status" value="1"/>
</dbReference>
<keyword evidence="2" id="KW-0378">Hydrolase</keyword>
<evidence type="ECO:0000313" key="6">
    <source>
        <dbReference type="EMBL" id="RKL69239.1"/>
    </source>
</evidence>
<feature type="domain" description="Fibronectin type-III" evidence="5">
    <location>
        <begin position="241"/>
        <end position="332"/>
    </location>
</feature>
<gene>
    <name evidence="6" type="primary">pelA</name>
    <name evidence="6" type="ORF">CR203_04200</name>
</gene>
<dbReference type="GO" id="GO:0042545">
    <property type="term" value="P:cell wall modification"/>
    <property type="evidence" value="ECO:0007669"/>
    <property type="project" value="InterPro"/>
</dbReference>
<dbReference type="Pfam" id="PF01095">
    <property type="entry name" value="Pectinesterase"/>
    <property type="match status" value="1"/>
</dbReference>
<dbReference type="InterPro" id="IPR012669">
    <property type="entry name" value="Pectate_lyase"/>
</dbReference>
<evidence type="ECO:0000256" key="2">
    <source>
        <dbReference type="ARBA" id="ARBA00022801"/>
    </source>
</evidence>
<dbReference type="InterPro" id="IPR012334">
    <property type="entry name" value="Pectin_lyas_fold"/>
</dbReference>
<dbReference type="OrthoDB" id="9804686at2"/>
<dbReference type="PANTHER" id="PTHR31321">
    <property type="entry name" value="ACYL-COA THIOESTER HYDROLASE YBHC-RELATED"/>
    <property type="match status" value="1"/>
</dbReference>
<keyword evidence="6" id="KW-0456">Lyase</keyword>
<evidence type="ECO:0000256" key="4">
    <source>
        <dbReference type="PROSITE-ProRule" id="PRU10040"/>
    </source>
</evidence>
<name>A0A3A9KAS0_9BACI</name>
<protein>
    <submittedName>
        <fullName evidence="6">Pectate lyase</fullName>
    </submittedName>
</protein>
<keyword evidence="7" id="KW-1185">Reference proteome</keyword>
<evidence type="ECO:0000259" key="5">
    <source>
        <dbReference type="PROSITE" id="PS50853"/>
    </source>
</evidence>
<dbReference type="EMBL" id="PDOE01000001">
    <property type="protein sequence ID" value="RKL69239.1"/>
    <property type="molecule type" value="Genomic_DNA"/>
</dbReference>
<dbReference type="SMART" id="SM00060">
    <property type="entry name" value="FN3"/>
    <property type="match status" value="4"/>
</dbReference>
<comment type="caution">
    <text evidence="6">The sequence shown here is derived from an EMBL/GenBank/DDBJ whole genome shotgun (WGS) entry which is preliminary data.</text>
</comment>
<dbReference type="Pfam" id="PF09136">
    <property type="entry name" value="Glucodextran_B"/>
    <property type="match status" value="1"/>
</dbReference>
<organism evidence="6 7">
    <name type="scientific">Salipaludibacillus neizhouensis</name>
    <dbReference type="NCBI Taxonomy" id="885475"/>
    <lineage>
        <taxon>Bacteria</taxon>
        <taxon>Bacillati</taxon>
        <taxon>Bacillota</taxon>
        <taxon>Bacilli</taxon>
        <taxon>Bacillales</taxon>
        <taxon>Bacillaceae</taxon>
    </lineage>
</organism>
<dbReference type="PROSITE" id="PS50853">
    <property type="entry name" value="FN3"/>
    <property type="match status" value="3"/>
</dbReference>
<dbReference type="NCBIfam" id="TIGR02474">
    <property type="entry name" value="pec_lyase"/>
    <property type="match status" value="1"/>
</dbReference>
<evidence type="ECO:0000256" key="3">
    <source>
        <dbReference type="ARBA" id="ARBA00023085"/>
    </source>
</evidence>
<dbReference type="SUPFAM" id="SSF51126">
    <property type="entry name" value="Pectin lyase-like"/>
    <property type="match status" value="1"/>
</dbReference>
<dbReference type="PROSITE" id="PS00503">
    <property type="entry name" value="PECTINESTERASE_2"/>
    <property type="match status" value="1"/>
</dbReference>
<dbReference type="Proteomes" id="UP000281498">
    <property type="component" value="Unassembled WGS sequence"/>
</dbReference>
<dbReference type="InterPro" id="IPR036116">
    <property type="entry name" value="FN3_sf"/>
</dbReference>
<feature type="domain" description="Fibronectin type-III" evidence="5">
    <location>
        <begin position="633"/>
        <end position="721"/>
    </location>
</feature>
<feature type="domain" description="Fibronectin type-III" evidence="5">
    <location>
        <begin position="726"/>
        <end position="814"/>
    </location>
</feature>